<proteinExistence type="predicted"/>
<keyword evidence="1" id="KW-0812">Transmembrane</keyword>
<feature type="transmembrane region" description="Helical" evidence="1">
    <location>
        <begin position="152"/>
        <end position="177"/>
    </location>
</feature>
<sequence>MTTTAQTRVPSGRYGLAQAARMEWIKLRSLRSAWWTLAVTAAGTVGIGVAVGLNTRNASGDVTNNALAGVVPGLLLTGVLGVLTMTSEYTSGTIRATLAAVPRRPLVLAAKAAVFGAVTLIVGEVASFIAFFAVGATLRHGVAAPTLGQPGVLRAVAVTGAAFCLIGLLGLGLGAIIRHSAAAVGLLVAGVYVVAQFIGFIAHGVASYMPILIVGNSLSTTKPVTCGTDGASCPDFLSAWTGLGVLSLYALVALAIGGWLLAKRDA</sequence>
<keyword evidence="1" id="KW-0472">Membrane</keyword>
<reference evidence="2 3" key="1">
    <citation type="submission" date="2018-10" db="EMBL/GenBank/DDBJ databases">
        <title>Sequencing the genomes of 1000 actinobacteria strains.</title>
        <authorList>
            <person name="Klenk H.-P."/>
        </authorList>
    </citation>
    <scope>NUCLEOTIDE SEQUENCE [LARGE SCALE GENOMIC DNA]</scope>
    <source>
        <strain evidence="2 3">DSM 45175</strain>
    </source>
</reference>
<feature type="transmembrane region" description="Helical" evidence="1">
    <location>
        <begin position="106"/>
        <end position="132"/>
    </location>
</feature>
<name>A0A495JT05_9ACTN</name>
<keyword evidence="3" id="KW-1185">Reference proteome</keyword>
<dbReference type="PANTHER" id="PTHR37305:SF1">
    <property type="entry name" value="MEMBRANE PROTEIN"/>
    <property type="match status" value="1"/>
</dbReference>
<organism evidence="2 3">
    <name type="scientific">Micromonospora pisi</name>
    <dbReference type="NCBI Taxonomy" id="589240"/>
    <lineage>
        <taxon>Bacteria</taxon>
        <taxon>Bacillati</taxon>
        <taxon>Actinomycetota</taxon>
        <taxon>Actinomycetes</taxon>
        <taxon>Micromonosporales</taxon>
        <taxon>Micromonosporaceae</taxon>
        <taxon>Micromonospora</taxon>
    </lineage>
</organism>
<dbReference type="GO" id="GO:0005886">
    <property type="term" value="C:plasma membrane"/>
    <property type="evidence" value="ECO:0007669"/>
    <property type="project" value="UniProtKB-SubCell"/>
</dbReference>
<comment type="caution">
    <text evidence="2">The sequence shown here is derived from an EMBL/GenBank/DDBJ whole genome shotgun (WGS) entry which is preliminary data.</text>
</comment>
<feature type="transmembrane region" description="Helical" evidence="1">
    <location>
        <begin position="32"/>
        <end position="53"/>
    </location>
</feature>
<keyword evidence="1" id="KW-1133">Transmembrane helix</keyword>
<accession>A0A495JT05</accession>
<feature type="transmembrane region" description="Helical" evidence="1">
    <location>
        <begin position="184"/>
        <end position="206"/>
    </location>
</feature>
<evidence type="ECO:0000256" key="1">
    <source>
        <dbReference type="SAM" id="Phobius"/>
    </source>
</evidence>
<protein>
    <submittedName>
        <fullName evidence="2">ABC-2 family transporter</fullName>
    </submittedName>
</protein>
<dbReference type="GO" id="GO:0140359">
    <property type="term" value="F:ABC-type transporter activity"/>
    <property type="evidence" value="ECO:0007669"/>
    <property type="project" value="InterPro"/>
</dbReference>
<gene>
    <name evidence="2" type="ORF">BDK92_6549</name>
</gene>
<dbReference type="Pfam" id="PF12679">
    <property type="entry name" value="ABC2_membrane_2"/>
    <property type="match status" value="1"/>
</dbReference>
<evidence type="ECO:0000313" key="2">
    <source>
        <dbReference type="EMBL" id="RKR92116.1"/>
    </source>
</evidence>
<dbReference type="Proteomes" id="UP000277671">
    <property type="component" value="Unassembled WGS sequence"/>
</dbReference>
<feature type="transmembrane region" description="Helical" evidence="1">
    <location>
        <begin position="65"/>
        <end position="85"/>
    </location>
</feature>
<feature type="transmembrane region" description="Helical" evidence="1">
    <location>
        <begin position="239"/>
        <end position="262"/>
    </location>
</feature>
<evidence type="ECO:0000313" key="3">
    <source>
        <dbReference type="Proteomes" id="UP000277671"/>
    </source>
</evidence>
<dbReference type="EMBL" id="RBKT01000001">
    <property type="protein sequence ID" value="RKR92116.1"/>
    <property type="molecule type" value="Genomic_DNA"/>
</dbReference>
<dbReference type="PANTHER" id="PTHR37305">
    <property type="entry name" value="INTEGRAL MEMBRANE PROTEIN-RELATED"/>
    <property type="match status" value="1"/>
</dbReference>
<dbReference type="RefSeq" id="WP_246017372.1">
    <property type="nucleotide sequence ID" value="NZ_RBKT01000001.1"/>
</dbReference>
<dbReference type="AlphaFoldDB" id="A0A495JT05"/>